<dbReference type="InterPro" id="IPR000008">
    <property type="entry name" value="C2_dom"/>
</dbReference>
<feature type="coiled-coil region" evidence="5">
    <location>
        <begin position="112"/>
        <end position="139"/>
    </location>
</feature>
<dbReference type="InterPro" id="IPR051105">
    <property type="entry name" value="WWC/KIBRA_Hippo_Reg"/>
</dbReference>
<feature type="compositionally biased region" description="Acidic residues" evidence="6">
    <location>
        <begin position="571"/>
        <end position="596"/>
    </location>
</feature>
<organism evidence="8">
    <name type="scientific">Cuerna arida</name>
    <dbReference type="NCBI Taxonomy" id="1464854"/>
    <lineage>
        <taxon>Eukaryota</taxon>
        <taxon>Metazoa</taxon>
        <taxon>Ecdysozoa</taxon>
        <taxon>Arthropoda</taxon>
        <taxon>Hexapoda</taxon>
        <taxon>Insecta</taxon>
        <taxon>Pterygota</taxon>
        <taxon>Neoptera</taxon>
        <taxon>Paraneoptera</taxon>
        <taxon>Hemiptera</taxon>
        <taxon>Auchenorrhyncha</taxon>
        <taxon>Membracoidea</taxon>
        <taxon>Cicadellidae</taxon>
        <taxon>Cicadellinae</taxon>
        <taxon>Proconiini</taxon>
        <taxon>Cuerna</taxon>
    </lineage>
</organism>
<dbReference type="GO" id="GO:0060090">
    <property type="term" value="F:molecular adaptor activity"/>
    <property type="evidence" value="ECO:0007669"/>
    <property type="project" value="TreeGrafter"/>
</dbReference>
<dbReference type="PANTHER" id="PTHR14791">
    <property type="entry name" value="BOMB/KIRA PROTEINS"/>
    <property type="match status" value="1"/>
</dbReference>
<dbReference type="PROSITE" id="PS50004">
    <property type="entry name" value="C2"/>
    <property type="match status" value="1"/>
</dbReference>
<dbReference type="GO" id="GO:0006355">
    <property type="term" value="P:regulation of DNA-templated transcription"/>
    <property type="evidence" value="ECO:0007669"/>
    <property type="project" value="TreeGrafter"/>
</dbReference>
<dbReference type="CDD" id="cd08680">
    <property type="entry name" value="C2_Kibra"/>
    <property type="match status" value="1"/>
</dbReference>
<evidence type="ECO:0000256" key="4">
    <source>
        <dbReference type="ARBA" id="ARBA00023136"/>
    </source>
</evidence>
<reference evidence="8" key="1">
    <citation type="submission" date="2015-11" db="EMBL/GenBank/DDBJ databases">
        <title>De novo transcriptome assembly of four potential Pierce s Disease insect vectors from Arizona vineyards.</title>
        <authorList>
            <person name="Tassone E.E."/>
        </authorList>
    </citation>
    <scope>NUCLEOTIDE SEQUENCE</scope>
</reference>
<feature type="coiled-coil region" evidence="5">
    <location>
        <begin position="721"/>
        <end position="751"/>
    </location>
</feature>
<dbReference type="Gene3D" id="2.60.40.150">
    <property type="entry name" value="C2 domain"/>
    <property type="match status" value="1"/>
</dbReference>
<feature type="compositionally biased region" description="Low complexity" evidence="6">
    <location>
        <begin position="540"/>
        <end position="550"/>
    </location>
</feature>
<dbReference type="GO" id="GO:0019900">
    <property type="term" value="F:kinase binding"/>
    <property type="evidence" value="ECO:0007669"/>
    <property type="project" value="TreeGrafter"/>
</dbReference>
<dbReference type="SMART" id="SM00239">
    <property type="entry name" value="C2"/>
    <property type="match status" value="1"/>
</dbReference>
<evidence type="ECO:0000256" key="2">
    <source>
        <dbReference type="ARBA" id="ARBA00022475"/>
    </source>
</evidence>
<evidence type="ECO:0000256" key="5">
    <source>
        <dbReference type="SAM" id="Coils"/>
    </source>
</evidence>
<feature type="domain" description="C2" evidence="7">
    <location>
        <begin position="385"/>
        <end position="507"/>
    </location>
</feature>
<dbReference type="EMBL" id="GECZ01005012">
    <property type="protein sequence ID" value="JAS64757.1"/>
    <property type="molecule type" value="Transcribed_RNA"/>
</dbReference>
<keyword evidence="5" id="KW-0175">Coiled coil</keyword>
<feature type="region of interest" description="Disordered" evidence="6">
    <location>
        <begin position="523"/>
        <end position="596"/>
    </location>
</feature>
<dbReference type="InterPro" id="IPR057747">
    <property type="entry name" value="WWC1_hairpin"/>
</dbReference>
<dbReference type="SUPFAM" id="SSF49562">
    <property type="entry name" value="C2 domain (Calcium/lipid-binding domain, CaLB)"/>
    <property type="match status" value="1"/>
</dbReference>
<dbReference type="GO" id="GO:0005886">
    <property type="term" value="C:plasma membrane"/>
    <property type="evidence" value="ECO:0007669"/>
    <property type="project" value="UniProtKB-SubCell"/>
</dbReference>
<proteinExistence type="predicted"/>
<feature type="compositionally biased region" description="Polar residues" evidence="6">
    <location>
        <begin position="348"/>
        <end position="358"/>
    </location>
</feature>
<dbReference type="GO" id="GO:0035330">
    <property type="term" value="P:regulation of hippo signaling"/>
    <property type="evidence" value="ECO:0007669"/>
    <property type="project" value="TreeGrafter"/>
</dbReference>
<comment type="subcellular location">
    <subcellularLocation>
        <location evidence="1">Cell membrane</location>
    </subcellularLocation>
</comment>
<dbReference type="InterPro" id="IPR035892">
    <property type="entry name" value="C2_domain_sf"/>
</dbReference>
<feature type="coiled-coil region" evidence="5">
    <location>
        <begin position="171"/>
        <end position="240"/>
    </location>
</feature>
<dbReference type="AlphaFoldDB" id="A0A1B6GQQ5"/>
<dbReference type="Pfam" id="PF25802">
    <property type="entry name" value="WWC1"/>
    <property type="match status" value="1"/>
</dbReference>
<feature type="region of interest" description="Disordered" evidence="6">
    <location>
        <begin position="245"/>
        <end position="264"/>
    </location>
</feature>
<keyword evidence="2" id="KW-1003">Cell membrane</keyword>
<dbReference type="GO" id="GO:0005737">
    <property type="term" value="C:cytoplasm"/>
    <property type="evidence" value="ECO:0007669"/>
    <property type="project" value="UniProtKB-ARBA"/>
</dbReference>
<gene>
    <name evidence="8" type="ORF">g.29808</name>
</gene>
<sequence>MSCTQRGVETLVSVEQKLSGPQGGCYNITEAQAIMAELRQIQRSLSSGEQEKVELMRSLAKLKDDLTRLQLCESSPDVSTLSLPAATDKLSTASQTDLSGELVPMGTRLAEMARMRLEYDEARKRVQVIQQQLADLEESMAPGQAESDKDRLLLFQEKEQLLRELRSITPRSRSSREMSDIQEEIRRLEQDLNNALEMSNRAIADRLRLHEGKQLLLSQLRDALRAMTSLESQLRTLSASTLSVSSSSSLGSLSTTSSKGSLSSGLSFTDIYGGPQCVPSTQDKPVDMVDLHRRVERLLRGESVPPPPAYEAPPPTVPMPELLCARGGNMSQGSGLGRPGSPPLSPICETTTPPSVSDESVAGDSGVFEASNKSSQRTLSDMNLDTAQVQIKLRYSIADSMLHIGIERARNLSALCIPELCQVYIKAVLLPNGPNNLLCCCTKPVADLNRPRFGQSFPLHVPLHKLCTKTLQINVWSLSPTKETDCLGCAQVSLADFSLDATWLRWYNILSFRFMQSAAESPAPTKIPALLPPREESSDESTIISSQTSTLTRNQGCEGVPGNLGLRLDELESEDEEDDDEDDDEDEDYEEEDVEEGIEICCPEELAQVLELPNETEGVDTEDKETNTECVFLPRGVKSNSQPTIVIKRSQTFSPVAKNQYICRLNRSDSDSSMPLYRRGGGPFQRGAVERRSLRWAGRRPRGGATAPHGPRTSLDLELDLRAQQTRQQALQDELIRLRELKARLETAKERGDTEIAAWVLEDTQFQNLVAQADGKSADDKKVEKLLKKTSREIYKLRKSKAGKGKPDLISFKEKMAFFTKANVSVPVLPLEPAEDNQRFKYTVDRTLGVEV</sequence>
<accession>A0A1B6GQQ5</accession>
<evidence type="ECO:0000256" key="1">
    <source>
        <dbReference type="ARBA" id="ARBA00004236"/>
    </source>
</evidence>
<dbReference type="Pfam" id="PF00168">
    <property type="entry name" value="C2"/>
    <property type="match status" value="1"/>
</dbReference>
<evidence type="ECO:0000313" key="8">
    <source>
        <dbReference type="EMBL" id="JAS64757.1"/>
    </source>
</evidence>
<evidence type="ECO:0000256" key="6">
    <source>
        <dbReference type="SAM" id="MobiDB-lite"/>
    </source>
</evidence>
<keyword evidence="4" id="KW-0472">Membrane</keyword>
<evidence type="ECO:0000259" key="7">
    <source>
        <dbReference type="PROSITE" id="PS50004"/>
    </source>
</evidence>
<dbReference type="GO" id="GO:0016477">
    <property type="term" value="P:cell migration"/>
    <property type="evidence" value="ECO:0007669"/>
    <property type="project" value="TreeGrafter"/>
</dbReference>
<dbReference type="PANTHER" id="PTHR14791:SF29">
    <property type="entry name" value="PROTEIN KIBRA"/>
    <property type="match status" value="1"/>
</dbReference>
<dbReference type="GO" id="GO:0046621">
    <property type="term" value="P:negative regulation of organ growth"/>
    <property type="evidence" value="ECO:0007669"/>
    <property type="project" value="TreeGrafter"/>
</dbReference>
<dbReference type="InterPro" id="IPR037771">
    <property type="entry name" value="C2_WWC"/>
</dbReference>
<evidence type="ECO:0000256" key="3">
    <source>
        <dbReference type="ARBA" id="ARBA00022737"/>
    </source>
</evidence>
<protein>
    <recommendedName>
        <fullName evidence="7">C2 domain-containing protein</fullName>
    </recommendedName>
</protein>
<feature type="region of interest" description="Disordered" evidence="6">
    <location>
        <begin position="327"/>
        <end position="363"/>
    </location>
</feature>
<name>A0A1B6GQQ5_9HEMI</name>
<keyword evidence="3" id="KW-0677">Repeat</keyword>